<feature type="domain" description="S1 motif" evidence="6">
    <location>
        <begin position="280"/>
        <end position="349"/>
    </location>
</feature>
<evidence type="ECO:0000313" key="7">
    <source>
        <dbReference type="EMBL" id="CUO00915.1"/>
    </source>
</evidence>
<gene>
    <name evidence="7" type="primary">rpsA</name>
    <name evidence="7" type="ORF">ERS852470_01219</name>
</gene>
<protein>
    <submittedName>
        <fullName evidence="7">4-hydroxy-3-methylbut-2-enyl diphosphate reductase</fullName>
    </submittedName>
</protein>
<evidence type="ECO:0000259" key="6">
    <source>
        <dbReference type="PROSITE" id="PS50126"/>
    </source>
</evidence>
<reference evidence="7 8" key="1">
    <citation type="submission" date="2015-09" db="EMBL/GenBank/DDBJ databases">
        <authorList>
            <consortium name="Pathogen Informatics"/>
        </authorList>
    </citation>
    <scope>NUCLEOTIDE SEQUENCE [LARGE SCALE GENOMIC DNA]</scope>
    <source>
        <strain evidence="7 8">2789STDY5834855</strain>
    </source>
</reference>
<dbReference type="RefSeq" id="WP_055275939.1">
    <property type="nucleotide sequence ID" value="NZ_CYZV01000011.1"/>
</dbReference>
<feature type="coiled-coil region" evidence="5">
    <location>
        <begin position="86"/>
        <end position="120"/>
    </location>
</feature>
<proteinExistence type="inferred from homology"/>
<comment type="similarity">
    <text evidence="1">Belongs to the bacterial ribosomal protein bS1 family.</text>
</comment>
<dbReference type="GO" id="GO:0003735">
    <property type="term" value="F:structural constituent of ribosome"/>
    <property type="evidence" value="ECO:0007669"/>
    <property type="project" value="TreeGrafter"/>
</dbReference>
<feature type="domain" description="S1 motif" evidence="6">
    <location>
        <begin position="195"/>
        <end position="263"/>
    </location>
</feature>
<evidence type="ECO:0000256" key="5">
    <source>
        <dbReference type="SAM" id="Coils"/>
    </source>
</evidence>
<dbReference type="Pfam" id="PF00575">
    <property type="entry name" value="S1"/>
    <property type="match status" value="4"/>
</dbReference>
<feature type="domain" description="S1 motif" evidence="6">
    <location>
        <begin position="107"/>
        <end position="174"/>
    </location>
</feature>
<dbReference type="GO" id="GO:0006412">
    <property type="term" value="P:translation"/>
    <property type="evidence" value="ECO:0007669"/>
    <property type="project" value="TreeGrafter"/>
</dbReference>
<keyword evidence="5" id="KW-0175">Coiled coil</keyword>
<keyword evidence="2" id="KW-0689">Ribosomal protein</keyword>
<dbReference type="SUPFAM" id="SSF50249">
    <property type="entry name" value="Nucleic acid-binding proteins"/>
    <property type="match status" value="4"/>
</dbReference>
<sequence length="352" mass="39670">MEEQLILMNEMDRRFRIGDEVEGEILSIKDSQLQISLVGYKSDGVIPFKELASEDKINSVLENLKVGDKIKAKVIKLKNEDNYVVLSRLEYEKESTLEKLEELFNTKAEFEVVIKDAKEKGLVAYYNGVRIFIPASQIDIKYVEDKESLVGKTLNVRLIDFSRDNLSKIVASRKVILEEAKAEKEAAAWESLHEGDVVKAEIKRFTKFGAFAEINGIDGLIHLSQISWKHINSCEEVLKIGEIVDVKILSLDKAEKKLSLSIKALTPEPWSVVDEKYAVNSAVLGKVVRINDFGAFVELEPGIDGLVHISKISHDHIKHPSEVLSINEEVKCIILSIDKENKRIALSIKDAQ</sequence>
<dbReference type="NCBIfam" id="NF005208">
    <property type="entry name" value="PRK06676.1"/>
    <property type="match status" value="1"/>
</dbReference>
<dbReference type="PANTHER" id="PTHR10724">
    <property type="entry name" value="30S RIBOSOMAL PROTEIN S1"/>
    <property type="match status" value="1"/>
</dbReference>
<dbReference type="PROSITE" id="PS50126">
    <property type="entry name" value="S1"/>
    <property type="match status" value="4"/>
</dbReference>
<dbReference type="InterPro" id="IPR050437">
    <property type="entry name" value="Ribos_protein_bS1-like"/>
</dbReference>
<dbReference type="InterPro" id="IPR035104">
    <property type="entry name" value="Ribosomal_protein_S1-like"/>
</dbReference>
<evidence type="ECO:0000256" key="3">
    <source>
        <dbReference type="ARBA" id="ARBA00023274"/>
    </source>
</evidence>
<dbReference type="GO" id="GO:0022627">
    <property type="term" value="C:cytosolic small ribosomal subunit"/>
    <property type="evidence" value="ECO:0007669"/>
    <property type="project" value="TreeGrafter"/>
</dbReference>
<dbReference type="EMBL" id="CYZV01000011">
    <property type="protein sequence ID" value="CUO00915.1"/>
    <property type="molecule type" value="Genomic_DNA"/>
</dbReference>
<organism evidence="7 8">
    <name type="scientific">Clostridium disporicum</name>
    <dbReference type="NCBI Taxonomy" id="84024"/>
    <lineage>
        <taxon>Bacteria</taxon>
        <taxon>Bacillati</taxon>
        <taxon>Bacillota</taxon>
        <taxon>Clostridia</taxon>
        <taxon>Eubacteriales</taxon>
        <taxon>Clostridiaceae</taxon>
        <taxon>Clostridium</taxon>
    </lineage>
</organism>
<dbReference type="FunFam" id="2.40.50.140:FF:000103">
    <property type="entry name" value="protein RRP5 homolog"/>
    <property type="match status" value="1"/>
</dbReference>
<accession>A0A174BMK6</accession>
<dbReference type="OrthoDB" id="9804077at2"/>
<evidence type="ECO:0000256" key="4">
    <source>
        <dbReference type="ARBA" id="ARBA00025604"/>
    </source>
</evidence>
<dbReference type="InterPro" id="IPR012340">
    <property type="entry name" value="NA-bd_OB-fold"/>
</dbReference>
<dbReference type="InterPro" id="IPR003029">
    <property type="entry name" value="S1_domain"/>
</dbReference>
<evidence type="ECO:0000256" key="1">
    <source>
        <dbReference type="ARBA" id="ARBA00006767"/>
    </source>
</evidence>
<dbReference type="PRINTS" id="PR00681">
    <property type="entry name" value="RIBOSOMALS1"/>
</dbReference>
<evidence type="ECO:0000313" key="8">
    <source>
        <dbReference type="Proteomes" id="UP000095558"/>
    </source>
</evidence>
<dbReference type="AlphaFoldDB" id="A0A174BMK6"/>
<dbReference type="Gene3D" id="2.40.50.140">
    <property type="entry name" value="Nucleic acid-binding proteins"/>
    <property type="match status" value="3"/>
</dbReference>
<dbReference type="GO" id="GO:0003729">
    <property type="term" value="F:mRNA binding"/>
    <property type="evidence" value="ECO:0007669"/>
    <property type="project" value="TreeGrafter"/>
</dbReference>
<name>A0A174BMK6_9CLOT</name>
<comment type="function">
    <text evidence="4">Binds mRNA; thus facilitating recognition of the initiation point. It is needed to translate mRNA with a short Shine-Dalgarno (SD) purine-rich sequence.</text>
</comment>
<dbReference type="SMART" id="SM00316">
    <property type="entry name" value="S1"/>
    <property type="match status" value="4"/>
</dbReference>
<keyword evidence="3" id="KW-0687">Ribonucleoprotein</keyword>
<evidence type="ECO:0000256" key="2">
    <source>
        <dbReference type="ARBA" id="ARBA00022980"/>
    </source>
</evidence>
<feature type="domain" description="S1 motif" evidence="6">
    <location>
        <begin position="18"/>
        <end position="89"/>
    </location>
</feature>
<dbReference type="PANTHER" id="PTHR10724:SF7">
    <property type="entry name" value="SMALL RIBOSOMAL SUBUNIT PROTEIN BS1C"/>
    <property type="match status" value="1"/>
</dbReference>
<dbReference type="CDD" id="cd04465">
    <property type="entry name" value="S1_RPS1_repeat_ec2_hs2"/>
    <property type="match status" value="1"/>
</dbReference>
<dbReference type="Proteomes" id="UP000095558">
    <property type="component" value="Unassembled WGS sequence"/>
</dbReference>